<organism evidence="4 5">
    <name type="scientific">Emiliania huxleyi (strain CCMP1516)</name>
    <dbReference type="NCBI Taxonomy" id="280463"/>
    <lineage>
        <taxon>Eukaryota</taxon>
        <taxon>Haptista</taxon>
        <taxon>Haptophyta</taxon>
        <taxon>Prymnesiophyceae</taxon>
        <taxon>Isochrysidales</taxon>
        <taxon>Noelaerhabdaceae</taxon>
        <taxon>Emiliania</taxon>
    </lineage>
</organism>
<dbReference type="InterPro" id="IPR013968">
    <property type="entry name" value="PKS_KR"/>
</dbReference>
<dbReference type="PANTHER" id="PTHR43775:SF37">
    <property type="entry name" value="SI:DKEY-61P9.11"/>
    <property type="match status" value="1"/>
</dbReference>
<reference evidence="4" key="2">
    <citation type="submission" date="2024-10" db="UniProtKB">
        <authorList>
            <consortium name="EnsemblProtists"/>
        </authorList>
    </citation>
    <scope>IDENTIFICATION</scope>
</reference>
<dbReference type="InterPro" id="IPR042104">
    <property type="entry name" value="PKS_dehydratase_sf"/>
</dbReference>
<keyword evidence="1" id="KW-0596">Phosphopantetheine</keyword>
<dbReference type="SMART" id="SM00829">
    <property type="entry name" value="PKS_ER"/>
    <property type="match status" value="1"/>
</dbReference>
<dbReference type="PaxDb" id="2903-EOD12436"/>
<dbReference type="GO" id="GO:0006633">
    <property type="term" value="P:fatty acid biosynthetic process"/>
    <property type="evidence" value="ECO:0007669"/>
    <property type="project" value="TreeGrafter"/>
</dbReference>
<dbReference type="HOGENOM" id="CLU_398823_0_0_1"/>
<dbReference type="GO" id="GO:0004312">
    <property type="term" value="F:fatty acid synthase activity"/>
    <property type="evidence" value="ECO:0007669"/>
    <property type="project" value="TreeGrafter"/>
</dbReference>
<proteinExistence type="predicted"/>
<dbReference type="PANTHER" id="PTHR43775">
    <property type="entry name" value="FATTY ACID SYNTHASE"/>
    <property type="match status" value="1"/>
</dbReference>
<dbReference type="GO" id="GO:0016491">
    <property type="term" value="F:oxidoreductase activity"/>
    <property type="evidence" value="ECO:0007669"/>
    <property type="project" value="InterPro"/>
</dbReference>
<dbReference type="AlphaFoldDB" id="A0A0D3IMF1"/>
<dbReference type="EnsemblProtists" id="EOD12436">
    <property type="protein sequence ID" value="EOD12436"/>
    <property type="gene ID" value="EMIHUDRAFT_213701"/>
</dbReference>
<name>A0A0D3IMF1_EMIH1</name>
<dbReference type="Pfam" id="PF13602">
    <property type="entry name" value="ADH_zinc_N_2"/>
    <property type="match status" value="1"/>
</dbReference>
<dbReference type="KEGG" id="ehx:EMIHUDRAFT_213701"/>
<accession>A0A0D3IMF1</accession>
<dbReference type="InterPro" id="IPR036291">
    <property type="entry name" value="NAD(P)-bd_dom_sf"/>
</dbReference>
<protein>
    <recommendedName>
        <fullName evidence="3">Enoyl reductase (ER) domain-containing protein</fullName>
    </recommendedName>
</protein>
<dbReference type="Gene3D" id="3.40.50.720">
    <property type="entry name" value="NAD(P)-binding Rossmann-like Domain"/>
    <property type="match status" value="3"/>
</dbReference>
<keyword evidence="5" id="KW-1185">Reference proteome</keyword>
<evidence type="ECO:0000313" key="5">
    <source>
        <dbReference type="Proteomes" id="UP000013827"/>
    </source>
</evidence>
<feature type="domain" description="Enoyl reductase (ER)" evidence="3">
    <location>
        <begin position="303"/>
        <end position="614"/>
    </location>
</feature>
<dbReference type="Pfam" id="PF08659">
    <property type="entry name" value="KR"/>
    <property type="match status" value="1"/>
</dbReference>
<dbReference type="SUPFAM" id="SSF51735">
    <property type="entry name" value="NAD(P)-binding Rossmann-fold domains"/>
    <property type="match status" value="2"/>
</dbReference>
<keyword evidence="2" id="KW-0597">Phosphoprotein</keyword>
<reference evidence="5" key="1">
    <citation type="journal article" date="2013" name="Nature">
        <title>Pan genome of the phytoplankton Emiliania underpins its global distribution.</title>
        <authorList>
            <person name="Read B.A."/>
            <person name="Kegel J."/>
            <person name="Klute M.J."/>
            <person name="Kuo A."/>
            <person name="Lefebvre S.C."/>
            <person name="Maumus F."/>
            <person name="Mayer C."/>
            <person name="Miller J."/>
            <person name="Monier A."/>
            <person name="Salamov A."/>
            <person name="Young J."/>
            <person name="Aguilar M."/>
            <person name="Claverie J.M."/>
            <person name="Frickenhaus S."/>
            <person name="Gonzalez K."/>
            <person name="Herman E.K."/>
            <person name="Lin Y.C."/>
            <person name="Napier J."/>
            <person name="Ogata H."/>
            <person name="Sarno A.F."/>
            <person name="Shmutz J."/>
            <person name="Schroeder D."/>
            <person name="de Vargas C."/>
            <person name="Verret F."/>
            <person name="von Dassow P."/>
            <person name="Valentin K."/>
            <person name="Van de Peer Y."/>
            <person name="Wheeler G."/>
            <person name="Dacks J.B."/>
            <person name="Delwiche C.F."/>
            <person name="Dyhrman S.T."/>
            <person name="Glockner G."/>
            <person name="John U."/>
            <person name="Richards T."/>
            <person name="Worden A.Z."/>
            <person name="Zhang X."/>
            <person name="Grigoriev I.V."/>
            <person name="Allen A.E."/>
            <person name="Bidle K."/>
            <person name="Borodovsky M."/>
            <person name="Bowler C."/>
            <person name="Brownlee C."/>
            <person name="Cock J.M."/>
            <person name="Elias M."/>
            <person name="Gladyshev V.N."/>
            <person name="Groth M."/>
            <person name="Guda C."/>
            <person name="Hadaegh A."/>
            <person name="Iglesias-Rodriguez M.D."/>
            <person name="Jenkins J."/>
            <person name="Jones B.M."/>
            <person name="Lawson T."/>
            <person name="Leese F."/>
            <person name="Lindquist E."/>
            <person name="Lobanov A."/>
            <person name="Lomsadze A."/>
            <person name="Malik S.B."/>
            <person name="Marsh M.E."/>
            <person name="Mackinder L."/>
            <person name="Mock T."/>
            <person name="Mueller-Roeber B."/>
            <person name="Pagarete A."/>
            <person name="Parker M."/>
            <person name="Probert I."/>
            <person name="Quesneville H."/>
            <person name="Raines C."/>
            <person name="Rensing S.A."/>
            <person name="Riano-Pachon D.M."/>
            <person name="Richier S."/>
            <person name="Rokitta S."/>
            <person name="Shiraiwa Y."/>
            <person name="Soanes D.M."/>
            <person name="van der Giezen M."/>
            <person name="Wahlund T.M."/>
            <person name="Williams B."/>
            <person name="Wilson W."/>
            <person name="Wolfe G."/>
            <person name="Wurch L.L."/>
        </authorList>
    </citation>
    <scope>NUCLEOTIDE SEQUENCE</scope>
</reference>
<evidence type="ECO:0000256" key="1">
    <source>
        <dbReference type="ARBA" id="ARBA00022450"/>
    </source>
</evidence>
<dbReference type="Gene3D" id="3.90.180.10">
    <property type="entry name" value="Medium-chain alcohol dehydrogenases, catalytic domain"/>
    <property type="match status" value="1"/>
</dbReference>
<dbReference type="eggNOG" id="KOG1202">
    <property type="taxonomic scope" value="Eukaryota"/>
</dbReference>
<dbReference type="InterPro" id="IPR050091">
    <property type="entry name" value="PKS_NRPS_Biosynth_Enz"/>
</dbReference>
<evidence type="ECO:0000313" key="4">
    <source>
        <dbReference type="EnsemblProtists" id="EOD12436"/>
    </source>
</evidence>
<dbReference type="GeneID" id="17258506"/>
<dbReference type="Proteomes" id="UP000013827">
    <property type="component" value="Unassembled WGS sequence"/>
</dbReference>
<sequence length="691" mass="72008">MQPLPLGESGGLWVEVSVDAAAERLEVHPADLDGALQLTALLAKSAGSETRLPFSIGEASLGVPRGGLWPVATRTAADAQCVWLTRPAASLSRACVLDDFRVRAVAGAAHASPVAQHGYATSWIVREAAASSTVEVSLLHSWLRPMLRAHAGTPGGGVAIPAARSLHASAHQPGTAAIGHLPHAEAALALLRAACFATLGPYPATFHAFRSPQAPLVGGERPLHSGLLGMLRSARQEVPSATISYVSLADEAEDMSRALAMSSEWLRAEPETALDQGSRRVPRLSQLAPSAAGPVQLYFDARGVVSNLHVISQRPLADPLGSGQVELHVHCVGLNFRDVLNVLGAYPGDPGLPGGDFAGEVSRTAPDSAPVGPLAPRAAIYGFASAALASIVRTGASLVACRPAAVSSEQACSLPSTWGTAHLVLMRSRGCKQHRLLLHAGAGGVGLATCQYSTWLALQSHTTVGRPYKHRFLRALYPSSSSSSRDAAALSIGASSSLLARRLHLVLNSLSHDFISTSTALLREGGHFAEIGKRGVWSRERSQQASRAGYTVVALDDVLQQCPRWANHMLRLLSRRAAAHVLRGLPILAYDLERHAVAAFRCLQNGAQVGKVVVRVQGGLTESVCLRQHLLSGGTGGLGLVAARWLVEGGASRLVLASRTPALPAAAATSLVSSSGCSVLLASCDVGEPAA</sequence>
<dbReference type="InterPro" id="IPR011032">
    <property type="entry name" value="GroES-like_sf"/>
</dbReference>
<dbReference type="SUPFAM" id="SSF50129">
    <property type="entry name" value="GroES-like"/>
    <property type="match status" value="1"/>
</dbReference>
<evidence type="ECO:0000259" key="3">
    <source>
        <dbReference type="SMART" id="SM00829"/>
    </source>
</evidence>
<evidence type="ECO:0000256" key="2">
    <source>
        <dbReference type="ARBA" id="ARBA00022553"/>
    </source>
</evidence>
<dbReference type="InterPro" id="IPR020843">
    <property type="entry name" value="ER"/>
</dbReference>
<dbReference type="CDD" id="cd05195">
    <property type="entry name" value="enoyl_red"/>
    <property type="match status" value="1"/>
</dbReference>
<dbReference type="RefSeq" id="XP_005764865.1">
    <property type="nucleotide sequence ID" value="XM_005764808.1"/>
</dbReference>
<dbReference type="STRING" id="2903.R1DNM3"/>
<dbReference type="Gene3D" id="3.10.129.110">
    <property type="entry name" value="Polyketide synthase dehydratase"/>
    <property type="match status" value="1"/>
</dbReference>